<name>A0A1U7CUN5_9BACT</name>
<comment type="similarity">
    <text evidence="2 7 8">Belongs to the triosephosphate isomerase family.</text>
</comment>
<dbReference type="GO" id="GO:0005829">
    <property type="term" value="C:cytosol"/>
    <property type="evidence" value="ECO:0007669"/>
    <property type="project" value="TreeGrafter"/>
</dbReference>
<dbReference type="PROSITE" id="PS00171">
    <property type="entry name" value="TIM_1"/>
    <property type="match status" value="1"/>
</dbReference>
<comment type="pathway">
    <text evidence="7 8">Carbohydrate biosynthesis; gluconeogenesis.</text>
</comment>
<evidence type="ECO:0000256" key="8">
    <source>
        <dbReference type="RuleBase" id="RU363013"/>
    </source>
</evidence>
<evidence type="ECO:0000313" key="9">
    <source>
        <dbReference type="EMBL" id="APW62641.1"/>
    </source>
</evidence>
<dbReference type="CDD" id="cd00311">
    <property type="entry name" value="TIM"/>
    <property type="match status" value="1"/>
</dbReference>
<gene>
    <name evidence="7 9" type="primary">tpiA</name>
    <name evidence="9" type="ORF">BSF38_04191</name>
</gene>
<dbReference type="InterPro" id="IPR035990">
    <property type="entry name" value="TIM_sf"/>
</dbReference>
<proteinExistence type="inferred from homology"/>
<evidence type="ECO:0000256" key="5">
    <source>
        <dbReference type="ARBA" id="ARBA00023152"/>
    </source>
</evidence>
<comment type="function">
    <text evidence="7">Involved in the gluconeogenesis. Catalyzes stereospecifically the conversion of dihydroxyacetone phosphate (DHAP) to D-glyceraldehyde-3-phosphate (G3P).</text>
</comment>
<dbReference type="PROSITE" id="PS51440">
    <property type="entry name" value="TIM_2"/>
    <property type="match status" value="1"/>
</dbReference>
<dbReference type="UniPathway" id="UPA00138"/>
<dbReference type="SUPFAM" id="SSF51351">
    <property type="entry name" value="Triosephosphate isomerase (TIM)"/>
    <property type="match status" value="1"/>
</dbReference>
<comment type="subcellular location">
    <subcellularLocation>
        <location evidence="7 8">Cytoplasm</location>
    </subcellularLocation>
</comment>
<dbReference type="GO" id="GO:0006094">
    <property type="term" value="P:gluconeogenesis"/>
    <property type="evidence" value="ECO:0007669"/>
    <property type="project" value="UniProtKB-UniRule"/>
</dbReference>
<comment type="subunit">
    <text evidence="7 8">Homodimer.</text>
</comment>
<dbReference type="STRING" id="1387353.BSF38_04191"/>
<feature type="binding site" evidence="7">
    <location>
        <position position="174"/>
    </location>
    <ligand>
        <name>substrate</name>
    </ligand>
</feature>
<dbReference type="AlphaFoldDB" id="A0A1U7CUN5"/>
<comment type="pathway">
    <text evidence="1 7 8">Carbohydrate degradation; glycolysis; D-glyceraldehyde 3-phosphate from glycerone phosphate: step 1/1.</text>
</comment>
<dbReference type="GO" id="GO:0046166">
    <property type="term" value="P:glyceraldehyde-3-phosphate biosynthetic process"/>
    <property type="evidence" value="ECO:0007669"/>
    <property type="project" value="TreeGrafter"/>
</dbReference>
<dbReference type="EMBL" id="CP019082">
    <property type="protein sequence ID" value="APW62641.1"/>
    <property type="molecule type" value="Genomic_DNA"/>
</dbReference>
<evidence type="ECO:0000256" key="6">
    <source>
        <dbReference type="ARBA" id="ARBA00023235"/>
    </source>
</evidence>
<dbReference type="PANTHER" id="PTHR21139">
    <property type="entry name" value="TRIOSEPHOSPHATE ISOMERASE"/>
    <property type="match status" value="1"/>
</dbReference>
<feature type="active site" description="Electrophile" evidence="7">
    <location>
        <position position="96"/>
    </location>
</feature>
<keyword evidence="3 7" id="KW-0312">Gluconeogenesis</keyword>
<evidence type="ECO:0000256" key="2">
    <source>
        <dbReference type="ARBA" id="ARBA00007422"/>
    </source>
</evidence>
<accession>A0A1U7CUN5</accession>
<dbReference type="GO" id="GO:0004807">
    <property type="term" value="F:triose-phosphate isomerase activity"/>
    <property type="evidence" value="ECO:0007669"/>
    <property type="project" value="UniProtKB-UniRule"/>
</dbReference>
<keyword evidence="10" id="KW-1185">Reference proteome</keyword>
<dbReference type="PANTHER" id="PTHR21139:SF42">
    <property type="entry name" value="TRIOSEPHOSPHATE ISOMERASE"/>
    <property type="match status" value="1"/>
</dbReference>
<dbReference type="RefSeq" id="WP_076348892.1">
    <property type="nucleotide sequence ID" value="NZ_CP019082.1"/>
</dbReference>
<feature type="binding site" evidence="7">
    <location>
        <position position="214"/>
    </location>
    <ligand>
        <name>substrate</name>
    </ligand>
</feature>
<organism evidence="9 10">
    <name type="scientific">Paludisphaera borealis</name>
    <dbReference type="NCBI Taxonomy" id="1387353"/>
    <lineage>
        <taxon>Bacteria</taxon>
        <taxon>Pseudomonadati</taxon>
        <taxon>Planctomycetota</taxon>
        <taxon>Planctomycetia</taxon>
        <taxon>Isosphaerales</taxon>
        <taxon>Isosphaeraceae</taxon>
        <taxon>Paludisphaera</taxon>
    </lineage>
</organism>
<dbReference type="InterPro" id="IPR022896">
    <property type="entry name" value="TrioseP_Isoase_bac/euk"/>
</dbReference>
<dbReference type="GO" id="GO:0006096">
    <property type="term" value="P:glycolytic process"/>
    <property type="evidence" value="ECO:0007669"/>
    <property type="project" value="UniProtKB-UniRule"/>
</dbReference>
<dbReference type="EC" id="5.3.1.1" evidence="7 8"/>
<feature type="active site" description="Proton acceptor" evidence="7">
    <location>
        <position position="168"/>
    </location>
</feature>
<evidence type="ECO:0000256" key="3">
    <source>
        <dbReference type="ARBA" id="ARBA00022432"/>
    </source>
</evidence>
<evidence type="ECO:0000256" key="4">
    <source>
        <dbReference type="ARBA" id="ARBA00022490"/>
    </source>
</evidence>
<comment type="catalytic activity">
    <reaction evidence="7 8">
        <text>D-glyceraldehyde 3-phosphate = dihydroxyacetone phosphate</text>
        <dbReference type="Rhea" id="RHEA:18585"/>
        <dbReference type="ChEBI" id="CHEBI:57642"/>
        <dbReference type="ChEBI" id="CHEBI:59776"/>
        <dbReference type="EC" id="5.3.1.1"/>
    </reaction>
</comment>
<dbReference type="KEGG" id="pbor:BSF38_04191"/>
<evidence type="ECO:0000256" key="7">
    <source>
        <dbReference type="HAMAP-Rule" id="MF_00147"/>
    </source>
</evidence>
<dbReference type="Proteomes" id="UP000186309">
    <property type="component" value="Chromosome"/>
</dbReference>
<reference evidence="10" key="1">
    <citation type="submission" date="2016-12" db="EMBL/GenBank/DDBJ databases">
        <title>Comparative genomics of four Isosphaeraceae planctomycetes: a common pool of plasmids and glycoside hydrolase genes.</title>
        <authorList>
            <person name="Ivanova A."/>
        </authorList>
    </citation>
    <scope>NUCLEOTIDE SEQUENCE [LARGE SCALE GENOMIC DNA]</scope>
    <source>
        <strain evidence="10">PX4</strain>
    </source>
</reference>
<keyword evidence="5 7" id="KW-0324">Glycolysis</keyword>
<feature type="binding site" evidence="7">
    <location>
        <begin position="9"/>
        <end position="11"/>
    </location>
    <ligand>
        <name>substrate</name>
    </ligand>
</feature>
<dbReference type="OrthoDB" id="9809429at2"/>
<evidence type="ECO:0000313" key="10">
    <source>
        <dbReference type="Proteomes" id="UP000186309"/>
    </source>
</evidence>
<dbReference type="InterPro" id="IPR000652">
    <property type="entry name" value="Triosephosphate_isomerase"/>
</dbReference>
<sequence length="260" mass="26850">MRTLLIAGNWKLNPTTVEAASALAEGVKNGLGAATDVHVAIAPPFVFLTQIDGVLSGSPIGLSGQDMYWENSGAFTGEISGPMLVDVGCTHVILGHSERRHGQGETNAQVNAKLKAALGVKLIPIVCIGETKDERLAEQTEAVLLEQLSGSLAGLSPEEMAGVVLAYEPVWAIGTGLTASPEQAQAAHAYIRGWLTQVFGEATAARVVVQYGGSVKPDNAIELLSCPDIDGALVGGAALKAADFLAIIKAGQEVTARGKS</sequence>
<dbReference type="FunFam" id="3.20.20.70:FF:000016">
    <property type="entry name" value="Triosephosphate isomerase"/>
    <property type="match status" value="1"/>
</dbReference>
<keyword evidence="4 7" id="KW-0963">Cytoplasm</keyword>
<dbReference type="NCBIfam" id="TIGR00419">
    <property type="entry name" value="tim"/>
    <property type="match status" value="1"/>
</dbReference>
<feature type="binding site" evidence="7">
    <location>
        <begin position="235"/>
        <end position="236"/>
    </location>
    <ligand>
        <name>substrate</name>
    </ligand>
</feature>
<dbReference type="InterPro" id="IPR020861">
    <property type="entry name" value="Triosephosphate_isomerase_AS"/>
</dbReference>
<evidence type="ECO:0000256" key="1">
    <source>
        <dbReference type="ARBA" id="ARBA00004680"/>
    </source>
</evidence>
<dbReference type="Pfam" id="PF00121">
    <property type="entry name" value="TIM"/>
    <property type="match status" value="1"/>
</dbReference>
<dbReference type="UniPathway" id="UPA00109">
    <property type="reaction ID" value="UER00189"/>
</dbReference>
<dbReference type="Gene3D" id="3.20.20.70">
    <property type="entry name" value="Aldolase class I"/>
    <property type="match status" value="1"/>
</dbReference>
<dbReference type="InterPro" id="IPR013785">
    <property type="entry name" value="Aldolase_TIM"/>
</dbReference>
<dbReference type="GO" id="GO:0019563">
    <property type="term" value="P:glycerol catabolic process"/>
    <property type="evidence" value="ECO:0007669"/>
    <property type="project" value="TreeGrafter"/>
</dbReference>
<protein>
    <recommendedName>
        <fullName evidence="7 8">Triosephosphate isomerase</fullName>
        <shortName evidence="7">TIM</shortName>
        <shortName evidence="7">TPI</shortName>
        <ecNumber evidence="7 8">5.3.1.1</ecNumber>
    </recommendedName>
    <alternativeName>
        <fullName evidence="7">Triose-phosphate isomerase</fullName>
    </alternativeName>
</protein>
<keyword evidence="6 7" id="KW-0413">Isomerase</keyword>
<dbReference type="HAMAP" id="MF_00147_B">
    <property type="entry name" value="TIM_B"/>
    <property type="match status" value="1"/>
</dbReference>